<evidence type="ECO:0000259" key="1">
    <source>
        <dbReference type="PROSITE" id="PS51192"/>
    </source>
</evidence>
<dbReference type="EMBL" id="CP139558">
    <property type="protein sequence ID" value="WPU94817.1"/>
    <property type="molecule type" value="Genomic_DNA"/>
</dbReference>
<accession>A0ABZ0TNV7</accession>
<dbReference type="InterPro" id="IPR001650">
    <property type="entry name" value="Helicase_C-like"/>
</dbReference>
<keyword evidence="3" id="KW-0067">ATP-binding</keyword>
<keyword evidence="3" id="KW-0347">Helicase</keyword>
<dbReference type="Pfam" id="PF00271">
    <property type="entry name" value="Helicase_C"/>
    <property type="match status" value="1"/>
</dbReference>
<dbReference type="Pfam" id="PF04851">
    <property type="entry name" value="ResIII"/>
    <property type="match status" value="1"/>
</dbReference>
<keyword evidence="4" id="KW-1185">Reference proteome</keyword>
<gene>
    <name evidence="3" type="ORF">SNE25_04685</name>
</gene>
<proteinExistence type="predicted"/>
<dbReference type="PANTHER" id="PTHR47396">
    <property type="entry name" value="TYPE I RESTRICTION ENZYME ECOKI R PROTEIN"/>
    <property type="match status" value="1"/>
</dbReference>
<feature type="domain" description="Helicase C-terminal" evidence="2">
    <location>
        <begin position="345"/>
        <end position="494"/>
    </location>
</feature>
<dbReference type="SMART" id="SM00490">
    <property type="entry name" value="HELICc"/>
    <property type="match status" value="1"/>
</dbReference>
<feature type="domain" description="Helicase ATP-binding" evidence="1">
    <location>
        <begin position="136"/>
        <end position="309"/>
    </location>
</feature>
<sequence>MKTLHLPAVIKEKKFGKNIIIQHLAEKLDIKSESIEVSDSLLIVNTDNGRLGIIQKGKSDTSGASKVISTDTKPALNNIYDSKLSWRKYPGLNNDYDPEEVIESWKGTFTFKEEDLEHEIFGLRKPQIAAIFNVLSHWRIGDEIGTVVMPTGTGKTETMLSLLVSERCRKLLVIVPTDPLREQIANKFITLGHLQNPLFNIVSPEAQKPIVGILCENFKTIDELEAFINQCNVIVSTMDLISEAKLDQKKLLADKATHIFFDEAHHVKAPTWLSFRNLAKPEKVVQFTATPFRNDGQSIDGEFIFNYSLRKAQEDGYFKRIHLIQVNEWDEKKADKVIADRAIEQLRSDLVKYDHILMARCNSQTRADAIHKLYEQYTDFKSVVIHTGKSKKERDEAKEEIFNRTARIVVCVDMLGEGFDLPNLKIAAFHDIRKSLPITVQLAGRFTRTKYDEELGDASIIVNLKDSNVTKELEEFYALGADWNTILPTVSTSRINKEVDFGEFLDGFKDLDKSKIPFQGLTPALSTVVYKNNTDSWFPGNFEEGIPKVDDLDYLFPSLNSDKKTLVIITGKKAKLDWGVSKDIYDIIWTLYVIHWDTKSNLLFINASDNAGLYRDLAVAIIGQQAEIINKINIFKAFYKIERVRLQNVGLKEFLGKNRSFTMHTGYDIEKALEAADQKGSEKAFVAGVGYEDGLKVSLGCSYKGRIWSHRKGDIQELVEFCTAVGKKLIRTDIDPNTILKDTLLSTPLPTRPNVIPFAVDWDEEVFLEPETRISFVINDIPFFFYETELLIINPSEDGDLLFELVSPNYKLRYKQVFFNNGKFDDFKIVKLNLTAPDCKVVQGKREVLIEEFLYENPMVWWFVDGSVLIGNDYTALKQLIPGYPKEHIIGRSWDGVNLRNEAQKIDPKVTDSIQYHIIQELKNGDFDIIYDDDYSGEIADVITIKQFPEYVQIQLYHLKYAKSGSVSRRIDDLYEVCGQAMKSVNWKFKEPTEFFGHLLRREIKKRGDKSCSRIEHGDKEVLTFLWQIVKKRYPVEFEIFIIQPGLSSKTPSAEQLNLLGVTSSYLRNKADIGLTVIGSNS</sequence>
<keyword evidence="3" id="KW-0547">Nucleotide-binding</keyword>
<dbReference type="InterPro" id="IPR050742">
    <property type="entry name" value="Helicase_Restrict-Modif_Enz"/>
</dbReference>
<organism evidence="3 4">
    <name type="scientific">Mucilaginibacter sabulilitoris</name>
    <dbReference type="NCBI Taxonomy" id="1173583"/>
    <lineage>
        <taxon>Bacteria</taxon>
        <taxon>Pseudomonadati</taxon>
        <taxon>Bacteroidota</taxon>
        <taxon>Sphingobacteriia</taxon>
        <taxon>Sphingobacteriales</taxon>
        <taxon>Sphingobacteriaceae</taxon>
        <taxon>Mucilaginibacter</taxon>
    </lineage>
</organism>
<dbReference type="GO" id="GO:0004386">
    <property type="term" value="F:helicase activity"/>
    <property type="evidence" value="ECO:0007669"/>
    <property type="project" value="UniProtKB-KW"/>
</dbReference>
<dbReference type="InterPro" id="IPR014001">
    <property type="entry name" value="Helicase_ATP-bd"/>
</dbReference>
<name>A0ABZ0TNV7_9SPHI</name>
<evidence type="ECO:0000313" key="3">
    <source>
        <dbReference type="EMBL" id="WPU94817.1"/>
    </source>
</evidence>
<dbReference type="Gene3D" id="3.40.50.300">
    <property type="entry name" value="P-loop containing nucleotide triphosphate hydrolases"/>
    <property type="match status" value="2"/>
</dbReference>
<dbReference type="InterPro" id="IPR006935">
    <property type="entry name" value="Helicase/UvrB_N"/>
</dbReference>
<dbReference type="SUPFAM" id="SSF52540">
    <property type="entry name" value="P-loop containing nucleoside triphosphate hydrolases"/>
    <property type="match status" value="1"/>
</dbReference>
<evidence type="ECO:0000313" key="4">
    <source>
        <dbReference type="Proteomes" id="UP001324380"/>
    </source>
</evidence>
<evidence type="ECO:0000259" key="2">
    <source>
        <dbReference type="PROSITE" id="PS51194"/>
    </source>
</evidence>
<dbReference type="CDD" id="cd17926">
    <property type="entry name" value="DEXHc_RE"/>
    <property type="match status" value="1"/>
</dbReference>
<dbReference type="Proteomes" id="UP001324380">
    <property type="component" value="Chromosome"/>
</dbReference>
<dbReference type="SMART" id="SM00487">
    <property type="entry name" value="DEXDc"/>
    <property type="match status" value="1"/>
</dbReference>
<dbReference type="PROSITE" id="PS51192">
    <property type="entry name" value="HELICASE_ATP_BIND_1"/>
    <property type="match status" value="1"/>
</dbReference>
<protein>
    <submittedName>
        <fullName evidence="3">DEAD/DEAH box helicase family protein</fullName>
    </submittedName>
</protein>
<dbReference type="PROSITE" id="PS51194">
    <property type="entry name" value="HELICASE_CTER"/>
    <property type="match status" value="1"/>
</dbReference>
<keyword evidence="3" id="KW-0378">Hydrolase</keyword>
<dbReference type="CDD" id="cd18785">
    <property type="entry name" value="SF2_C"/>
    <property type="match status" value="1"/>
</dbReference>
<dbReference type="RefSeq" id="WP_321563932.1">
    <property type="nucleotide sequence ID" value="NZ_CP139558.1"/>
</dbReference>
<dbReference type="InterPro" id="IPR027417">
    <property type="entry name" value="P-loop_NTPase"/>
</dbReference>
<reference evidence="3 4" key="1">
    <citation type="submission" date="2023-11" db="EMBL/GenBank/DDBJ databases">
        <title>Analysis of the Genomes of Mucilaginibacter gossypii cycad 4 and M. sabulilitoris SNA2: microbes with the potential for plant growth promotion.</title>
        <authorList>
            <person name="Hirsch A.M."/>
            <person name="Humm E."/>
            <person name="Rubbi M."/>
            <person name="Del Vecchio G."/>
            <person name="Ha S.M."/>
            <person name="Pellegrini M."/>
            <person name="Gunsalus R.P."/>
        </authorList>
    </citation>
    <scope>NUCLEOTIDE SEQUENCE [LARGE SCALE GENOMIC DNA]</scope>
    <source>
        <strain evidence="3 4">SNA2</strain>
    </source>
</reference>
<dbReference type="PANTHER" id="PTHR47396:SF1">
    <property type="entry name" value="ATP-DEPENDENT HELICASE IRC3-RELATED"/>
    <property type="match status" value="1"/>
</dbReference>